<keyword evidence="2" id="KW-1185">Reference proteome</keyword>
<dbReference type="EMBL" id="SRRT01000001">
    <property type="protein sequence ID" value="TGN81911.1"/>
    <property type="molecule type" value="Genomic_DNA"/>
</dbReference>
<evidence type="ECO:0000313" key="2">
    <source>
        <dbReference type="Proteomes" id="UP000298159"/>
    </source>
</evidence>
<protein>
    <submittedName>
        <fullName evidence="1">Uncharacterized protein</fullName>
    </submittedName>
</protein>
<dbReference type="SUPFAM" id="SSF55608">
    <property type="entry name" value="Homing endonucleases"/>
    <property type="match status" value="1"/>
</dbReference>
<dbReference type="Pfam" id="PF26411">
    <property type="entry name" value="LAGLIDADG_4"/>
    <property type="match status" value="1"/>
</dbReference>
<reference evidence="1 2" key="1">
    <citation type="submission" date="2019-04" db="EMBL/GenBank/DDBJ databases">
        <title>Streptomyces sp. nov. Bv016 isolated from bark of Buahinia variegata.</title>
        <authorList>
            <person name="Kanchanasin P."/>
            <person name="Tanasupawat S."/>
            <person name="Yuki M."/>
            <person name="Kudo T."/>
        </authorList>
    </citation>
    <scope>NUCLEOTIDE SEQUENCE [LARGE SCALE GENOMIC DNA]</scope>
    <source>
        <strain evidence="1 2">Bv016</strain>
    </source>
</reference>
<dbReference type="InterPro" id="IPR027434">
    <property type="entry name" value="Homing_endonucl"/>
</dbReference>
<dbReference type="Proteomes" id="UP000298159">
    <property type="component" value="Unassembled WGS sequence"/>
</dbReference>
<dbReference type="AlphaFoldDB" id="A0A4Z1DHQ6"/>
<evidence type="ECO:0000313" key="1">
    <source>
        <dbReference type="EMBL" id="TGN81911.1"/>
    </source>
</evidence>
<organism evidence="1 2">
    <name type="scientific">Streptomyces bauhiniae</name>
    <dbReference type="NCBI Taxonomy" id="2340725"/>
    <lineage>
        <taxon>Bacteria</taxon>
        <taxon>Bacillati</taxon>
        <taxon>Actinomycetota</taxon>
        <taxon>Actinomycetes</taxon>
        <taxon>Kitasatosporales</taxon>
        <taxon>Streptomycetaceae</taxon>
        <taxon>Streptomyces</taxon>
    </lineage>
</organism>
<comment type="caution">
    <text evidence="1">The sequence shown here is derived from an EMBL/GenBank/DDBJ whole genome shotgun (WGS) entry which is preliminary data.</text>
</comment>
<gene>
    <name evidence="1" type="ORF">E5083_00165</name>
</gene>
<name>A0A4Z1DHQ6_9ACTN</name>
<proteinExistence type="predicted"/>
<dbReference type="Gene3D" id="3.10.28.10">
    <property type="entry name" value="Homing endonucleases"/>
    <property type="match status" value="1"/>
</dbReference>
<dbReference type="GO" id="GO:0004519">
    <property type="term" value="F:endonuclease activity"/>
    <property type="evidence" value="ECO:0007669"/>
    <property type="project" value="InterPro"/>
</dbReference>
<sequence>MDLTAPEYAYMFGFLQADGHLAKGALSVELGLRDAAILRAFVELTPYRSRITERTRSTDFAATHTSVTWTLYALEARTKLNALGLPYGRKSGTIAPPRAEFSRHDYVRGLIDGDGSVGFTGKGHPFLSLTTASTAIAAYVCDYGAETTGVERTVRRNARDGMYNVLWTNEAAQRLAAALYYPDCLALDRKRTAAQSVAAWARPAGMRAAYTPRRWSPDEDRVLLSINSPTAAAEALGRTTQSCHLRLWRLRTGQVPLPA</sequence>
<accession>A0A4Z1DHQ6</accession>
<dbReference type="InterPro" id="IPR058749">
    <property type="entry name" value="Homing_endonuclease-like"/>
</dbReference>